<dbReference type="VEuPathDB" id="VectorBase:CPIJ017678"/>
<dbReference type="InParanoid" id="B0XED9"/>
<dbReference type="Proteomes" id="UP000002320">
    <property type="component" value="Unassembled WGS sequence"/>
</dbReference>
<organism>
    <name type="scientific">Culex quinquefasciatus</name>
    <name type="common">Southern house mosquito</name>
    <name type="synonym">Culex pungens</name>
    <dbReference type="NCBI Taxonomy" id="7176"/>
    <lineage>
        <taxon>Eukaryota</taxon>
        <taxon>Metazoa</taxon>
        <taxon>Ecdysozoa</taxon>
        <taxon>Arthropoda</taxon>
        <taxon>Hexapoda</taxon>
        <taxon>Insecta</taxon>
        <taxon>Pterygota</taxon>
        <taxon>Neoptera</taxon>
        <taxon>Endopterygota</taxon>
        <taxon>Diptera</taxon>
        <taxon>Nematocera</taxon>
        <taxon>Culicoidea</taxon>
        <taxon>Culicidae</taxon>
        <taxon>Culicinae</taxon>
        <taxon>Culicini</taxon>
        <taxon>Culex</taxon>
        <taxon>Culex</taxon>
    </lineage>
</organism>
<evidence type="ECO:0000313" key="4">
    <source>
        <dbReference type="Proteomes" id="UP000002320"/>
    </source>
</evidence>
<dbReference type="EMBL" id="DS232821">
    <property type="protein sequence ID" value="EDS25913.1"/>
    <property type="molecule type" value="Genomic_DNA"/>
</dbReference>
<name>B0XED9_CULQU</name>
<keyword evidence="4" id="KW-1185">Reference proteome</keyword>
<dbReference type="EnsemblMetazoa" id="CPIJ017678-RA">
    <property type="protein sequence ID" value="CPIJ017678-PA"/>
    <property type="gene ID" value="CPIJ017678"/>
</dbReference>
<protein>
    <submittedName>
        <fullName evidence="2 3">Uncharacterized protein</fullName>
    </submittedName>
</protein>
<sequence length="62" mass="7165">MPAHRSVDPIRPQIIECGVHTERQRKLFFKRGFRSQFFAPESPRNHAQILRPAGHRGTTATK</sequence>
<dbReference type="KEGG" id="cqu:CpipJ_CPIJ017678"/>
<evidence type="ECO:0000313" key="3">
    <source>
        <dbReference type="EnsemblMetazoa" id="CPIJ017678-PA"/>
    </source>
</evidence>
<gene>
    <name evidence="3" type="primary">6051593</name>
    <name evidence="2" type="ORF">CpipJ_CPIJ017678</name>
</gene>
<dbReference type="HOGENOM" id="CLU_2906262_0_0_1"/>
<reference evidence="2" key="1">
    <citation type="submission" date="2007-03" db="EMBL/GenBank/DDBJ databases">
        <title>Annotation of Culex pipiens quinquefasciatus.</title>
        <authorList>
            <consortium name="The Broad Institute Genome Sequencing Platform"/>
            <person name="Atkinson P.W."/>
            <person name="Hemingway J."/>
            <person name="Christensen B.M."/>
            <person name="Higgs S."/>
            <person name="Kodira C."/>
            <person name="Hannick L."/>
            <person name="Megy K."/>
            <person name="O'Leary S."/>
            <person name="Pearson M."/>
            <person name="Haas B.J."/>
            <person name="Mauceli E."/>
            <person name="Wortman J.R."/>
            <person name="Lee N.H."/>
            <person name="Guigo R."/>
            <person name="Stanke M."/>
            <person name="Alvarado L."/>
            <person name="Amedeo P."/>
            <person name="Antoine C.H."/>
            <person name="Arensburger P."/>
            <person name="Bidwell S.L."/>
            <person name="Crawford M."/>
            <person name="Camaro F."/>
            <person name="Devon K."/>
            <person name="Engels R."/>
            <person name="Hammond M."/>
            <person name="Howarth C."/>
            <person name="Koehrsen M."/>
            <person name="Lawson D."/>
            <person name="Montgomery P."/>
            <person name="Nene V."/>
            <person name="Nusbaum C."/>
            <person name="Puiu D."/>
            <person name="Romero-Severson J."/>
            <person name="Severson D.W."/>
            <person name="Shumway M."/>
            <person name="Sisk P."/>
            <person name="Stolte C."/>
            <person name="Zeng Q."/>
            <person name="Eisenstadt E."/>
            <person name="Fraser-Liggett C."/>
            <person name="Strausberg R."/>
            <person name="Galagan J."/>
            <person name="Birren B."/>
            <person name="Collins F.H."/>
        </authorList>
    </citation>
    <scope>NUCLEOTIDE SEQUENCE [LARGE SCALE GENOMIC DNA]</scope>
    <source>
        <strain evidence="2">JHB</strain>
    </source>
</reference>
<accession>B0XED9</accession>
<evidence type="ECO:0000313" key="2">
    <source>
        <dbReference type="EMBL" id="EDS25913.1"/>
    </source>
</evidence>
<proteinExistence type="predicted"/>
<reference evidence="3" key="2">
    <citation type="submission" date="2020-05" db="UniProtKB">
        <authorList>
            <consortium name="EnsemblMetazoa"/>
        </authorList>
    </citation>
    <scope>IDENTIFICATION</scope>
    <source>
        <strain evidence="3">JHB</strain>
    </source>
</reference>
<dbReference type="AlphaFoldDB" id="B0XED9"/>
<evidence type="ECO:0000256" key="1">
    <source>
        <dbReference type="SAM" id="MobiDB-lite"/>
    </source>
</evidence>
<feature type="region of interest" description="Disordered" evidence="1">
    <location>
        <begin position="42"/>
        <end position="62"/>
    </location>
</feature>